<dbReference type="OrthoDB" id="6321207at2"/>
<dbReference type="EMBL" id="RPOK01000004">
    <property type="protein sequence ID" value="RPJ65653.1"/>
    <property type="molecule type" value="Genomic_DNA"/>
</dbReference>
<comment type="caution">
    <text evidence="1">The sequence shown here is derived from an EMBL/GenBank/DDBJ whole genome shotgun (WGS) entry which is preliminary data.</text>
</comment>
<dbReference type="Proteomes" id="UP000275281">
    <property type="component" value="Unassembled WGS sequence"/>
</dbReference>
<dbReference type="RefSeq" id="WP_124028284.1">
    <property type="nucleotide sequence ID" value="NZ_JBHRSN010000007.1"/>
</dbReference>
<organism evidence="1 2">
    <name type="scientific">Alteromonas sediminis</name>
    <dbReference type="NCBI Taxonomy" id="2259342"/>
    <lineage>
        <taxon>Bacteria</taxon>
        <taxon>Pseudomonadati</taxon>
        <taxon>Pseudomonadota</taxon>
        <taxon>Gammaproteobacteria</taxon>
        <taxon>Alteromonadales</taxon>
        <taxon>Alteromonadaceae</taxon>
        <taxon>Alteromonas/Salinimonas group</taxon>
        <taxon>Alteromonas</taxon>
    </lineage>
</organism>
<accession>A0A3N5XYW8</accession>
<protein>
    <submittedName>
        <fullName evidence="1">Uncharacterized protein</fullName>
    </submittedName>
</protein>
<evidence type="ECO:0000313" key="1">
    <source>
        <dbReference type="EMBL" id="RPJ65653.1"/>
    </source>
</evidence>
<dbReference type="AlphaFoldDB" id="A0A3N5XYW8"/>
<keyword evidence="2" id="KW-1185">Reference proteome</keyword>
<gene>
    <name evidence="1" type="ORF">DRW07_12595</name>
</gene>
<proteinExistence type="predicted"/>
<reference evidence="1 2" key="1">
    <citation type="submission" date="2018-11" db="EMBL/GenBank/DDBJ databases">
        <authorList>
            <person name="Ye M.-Q."/>
            <person name="Du Z.-J."/>
        </authorList>
    </citation>
    <scope>NUCLEOTIDE SEQUENCE [LARGE SCALE GENOMIC DNA]</scope>
    <source>
        <strain evidence="1 2">U0105</strain>
    </source>
</reference>
<name>A0A3N5XYW8_9ALTE</name>
<sequence>MIAGCAVQTTHTEQADKVSSDKGLVLALAGITQFSYYPAYMSEEAINKCAAEHVTCIDDPIDQVTWHNALKQAMHPASLEDTDTTSDYEILIASHKRQMPSELADSGIFYRWFSDTSDLMSSVHSEITVQWRGFALDTYAISSAVTKQTDYQKLADSLVSRWLAHAANVGIFTREFLYSALKASNYRDNLHLPKQLGEFYLEDMQLYPDPFLGAIARYRHPIFSEALFDVSVSPIMKQLQHVDFGTFEQALNEEFFRAQNIATERQYTLVVDAPVSQIAASNGTGAYFAVHAVDEFGEPLYAATYVFRQEDKLVKFTSTFPHQVAMPIVEQALAEMRVPGESELMKELRSLF</sequence>
<evidence type="ECO:0000313" key="2">
    <source>
        <dbReference type="Proteomes" id="UP000275281"/>
    </source>
</evidence>